<organism evidence="1 2">
    <name type="scientific">[Myrmecia] bisecta</name>
    <dbReference type="NCBI Taxonomy" id="41462"/>
    <lineage>
        <taxon>Eukaryota</taxon>
        <taxon>Viridiplantae</taxon>
        <taxon>Chlorophyta</taxon>
        <taxon>core chlorophytes</taxon>
        <taxon>Trebouxiophyceae</taxon>
        <taxon>Trebouxiales</taxon>
        <taxon>Trebouxiaceae</taxon>
        <taxon>Myrmecia</taxon>
    </lineage>
</organism>
<keyword evidence="2" id="KW-1185">Reference proteome</keyword>
<dbReference type="Proteomes" id="UP001489004">
    <property type="component" value="Unassembled WGS sequence"/>
</dbReference>
<name>A0AAW1PGU9_9CHLO</name>
<sequence>MEEDALLESVIEFHSSVSRLSRHIGQPSMVHSQRRLTSGDYNVGNVEMEHGTVDASLCTACHKGNLDEVKALM</sequence>
<dbReference type="AlphaFoldDB" id="A0AAW1PGU9"/>
<gene>
    <name evidence="1" type="ORF">WJX72_001261</name>
</gene>
<proteinExistence type="predicted"/>
<dbReference type="EMBL" id="JALJOR010000012">
    <property type="protein sequence ID" value="KAK9807514.1"/>
    <property type="molecule type" value="Genomic_DNA"/>
</dbReference>
<protein>
    <submittedName>
        <fullName evidence="1">Uncharacterized protein</fullName>
    </submittedName>
</protein>
<reference evidence="1 2" key="1">
    <citation type="journal article" date="2024" name="Nat. Commun.">
        <title>Phylogenomics reveals the evolutionary origins of lichenization in chlorophyte algae.</title>
        <authorList>
            <person name="Puginier C."/>
            <person name="Libourel C."/>
            <person name="Otte J."/>
            <person name="Skaloud P."/>
            <person name="Haon M."/>
            <person name="Grisel S."/>
            <person name="Petersen M."/>
            <person name="Berrin J.G."/>
            <person name="Delaux P.M."/>
            <person name="Dal Grande F."/>
            <person name="Keller J."/>
        </authorList>
    </citation>
    <scope>NUCLEOTIDE SEQUENCE [LARGE SCALE GENOMIC DNA]</scope>
    <source>
        <strain evidence="1 2">SAG 2043</strain>
    </source>
</reference>
<evidence type="ECO:0000313" key="2">
    <source>
        <dbReference type="Proteomes" id="UP001489004"/>
    </source>
</evidence>
<evidence type="ECO:0000313" key="1">
    <source>
        <dbReference type="EMBL" id="KAK9807514.1"/>
    </source>
</evidence>
<comment type="caution">
    <text evidence="1">The sequence shown here is derived from an EMBL/GenBank/DDBJ whole genome shotgun (WGS) entry which is preliminary data.</text>
</comment>
<accession>A0AAW1PGU9</accession>